<keyword evidence="5 7" id="KW-0472">Membrane</keyword>
<dbReference type="EMBL" id="BMRP01000042">
    <property type="protein sequence ID" value="GGU93068.1"/>
    <property type="molecule type" value="Genomic_DNA"/>
</dbReference>
<comment type="caution">
    <text evidence="8">The sequence shown here is derived from an EMBL/GenBank/DDBJ whole genome shotgun (WGS) entry which is preliminary data.</text>
</comment>
<dbReference type="SUPFAM" id="SSF81345">
    <property type="entry name" value="ABC transporter involved in vitamin B12 uptake, BtuC"/>
    <property type="match status" value="1"/>
</dbReference>
<dbReference type="PANTHER" id="PTHR30477:SF0">
    <property type="entry name" value="METAL TRANSPORT SYSTEM MEMBRANE PROTEIN TM_0125-RELATED"/>
    <property type="match status" value="1"/>
</dbReference>
<dbReference type="Proteomes" id="UP000654471">
    <property type="component" value="Unassembled WGS sequence"/>
</dbReference>
<feature type="transmembrane region" description="Helical" evidence="7">
    <location>
        <begin position="107"/>
        <end position="127"/>
    </location>
</feature>
<evidence type="ECO:0000256" key="7">
    <source>
        <dbReference type="SAM" id="Phobius"/>
    </source>
</evidence>
<dbReference type="InterPro" id="IPR037294">
    <property type="entry name" value="ABC_BtuC-like"/>
</dbReference>
<feature type="transmembrane region" description="Helical" evidence="7">
    <location>
        <begin position="63"/>
        <end position="95"/>
    </location>
</feature>
<keyword evidence="4 7" id="KW-1133">Transmembrane helix</keyword>
<evidence type="ECO:0000313" key="8">
    <source>
        <dbReference type="EMBL" id="GGU93068.1"/>
    </source>
</evidence>
<sequence>MLLADTAVPAWSWNLIADFQQMWSFPFMVNAFRAGAVTAVVSAVVGWFVVLRRQTFAAHTVSAVAFPGAAGAVLLGVSAVYGYFALCVAAALVIAALRGSGDHEESALTGTVQAFLLAAGFLFIALYKGLLEGPQTILFGTFLGITSTQVTVLTGVGIGVLAVLALIGRQLLFASIDPQVAAGRGVPVRALSVAFLVLLGAATAEASQITGTLLVFALMVIPAATAQNLTARPILSLALAVLLALAATWLGLTAAYYSPYPLGFFVTSFAFAGYVTARGMHALHTIRGRIRPSLPAKEVTA</sequence>
<evidence type="ECO:0000256" key="4">
    <source>
        <dbReference type="ARBA" id="ARBA00022989"/>
    </source>
</evidence>
<dbReference type="Pfam" id="PF00950">
    <property type="entry name" value="ABC-3"/>
    <property type="match status" value="1"/>
</dbReference>
<evidence type="ECO:0000256" key="2">
    <source>
        <dbReference type="ARBA" id="ARBA00008034"/>
    </source>
</evidence>
<feature type="transmembrane region" description="Helical" evidence="7">
    <location>
        <begin position="233"/>
        <end position="252"/>
    </location>
</feature>
<dbReference type="RefSeq" id="WP_229852891.1">
    <property type="nucleotide sequence ID" value="NZ_BMRP01000042.1"/>
</dbReference>
<gene>
    <name evidence="8" type="ORF">GCM10010211_69820</name>
</gene>
<name>A0ABQ2VMK7_9ACTN</name>
<proteinExistence type="inferred from homology"/>
<evidence type="ECO:0000256" key="1">
    <source>
        <dbReference type="ARBA" id="ARBA00004141"/>
    </source>
</evidence>
<organism evidence="8 9">
    <name type="scientific">Streptomyces albospinus</name>
    <dbReference type="NCBI Taxonomy" id="285515"/>
    <lineage>
        <taxon>Bacteria</taxon>
        <taxon>Bacillati</taxon>
        <taxon>Actinomycetota</taxon>
        <taxon>Actinomycetes</taxon>
        <taxon>Kitasatosporales</taxon>
        <taxon>Streptomycetaceae</taxon>
        <taxon>Streptomyces</taxon>
    </lineage>
</organism>
<evidence type="ECO:0000256" key="3">
    <source>
        <dbReference type="ARBA" id="ARBA00022692"/>
    </source>
</evidence>
<keyword evidence="6" id="KW-0813">Transport</keyword>
<dbReference type="InterPro" id="IPR001626">
    <property type="entry name" value="ABC_TroCD"/>
</dbReference>
<keyword evidence="9" id="KW-1185">Reference proteome</keyword>
<evidence type="ECO:0000313" key="9">
    <source>
        <dbReference type="Proteomes" id="UP000654471"/>
    </source>
</evidence>
<accession>A0ABQ2VMK7</accession>
<dbReference type="PANTHER" id="PTHR30477">
    <property type="entry name" value="ABC-TRANSPORTER METAL-BINDING PROTEIN"/>
    <property type="match status" value="1"/>
</dbReference>
<feature type="transmembrane region" description="Helical" evidence="7">
    <location>
        <begin position="31"/>
        <end position="51"/>
    </location>
</feature>
<feature type="transmembrane region" description="Helical" evidence="7">
    <location>
        <begin position="139"/>
        <end position="168"/>
    </location>
</feature>
<feature type="transmembrane region" description="Helical" evidence="7">
    <location>
        <begin position="258"/>
        <end position="277"/>
    </location>
</feature>
<keyword evidence="3 6" id="KW-0812">Transmembrane</keyword>
<protein>
    <submittedName>
        <fullName evidence="8">Zinc ABC transporter permease</fullName>
    </submittedName>
</protein>
<dbReference type="Gene3D" id="1.10.3470.10">
    <property type="entry name" value="ABC transporter involved in vitamin B12 uptake, BtuC"/>
    <property type="match status" value="1"/>
</dbReference>
<reference evidence="9" key="1">
    <citation type="journal article" date="2019" name="Int. J. Syst. Evol. Microbiol.">
        <title>The Global Catalogue of Microorganisms (GCM) 10K type strain sequencing project: providing services to taxonomists for standard genome sequencing and annotation.</title>
        <authorList>
            <consortium name="The Broad Institute Genomics Platform"/>
            <consortium name="The Broad Institute Genome Sequencing Center for Infectious Disease"/>
            <person name="Wu L."/>
            <person name="Ma J."/>
        </authorList>
    </citation>
    <scope>NUCLEOTIDE SEQUENCE [LARGE SCALE GENOMIC DNA]</scope>
    <source>
        <strain evidence="9">JCM 3399</strain>
    </source>
</reference>
<evidence type="ECO:0000256" key="6">
    <source>
        <dbReference type="RuleBase" id="RU003943"/>
    </source>
</evidence>
<comment type="subcellular location">
    <subcellularLocation>
        <location evidence="6">Cell membrane</location>
        <topology evidence="6">Multi-pass membrane protein</topology>
    </subcellularLocation>
    <subcellularLocation>
        <location evidence="1">Membrane</location>
        <topology evidence="1">Multi-pass membrane protein</topology>
    </subcellularLocation>
</comment>
<feature type="transmembrane region" description="Helical" evidence="7">
    <location>
        <begin position="188"/>
        <end position="221"/>
    </location>
</feature>
<evidence type="ECO:0000256" key="5">
    <source>
        <dbReference type="ARBA" id="ARBA00023136"/>
    </source>
</evidence>
<comment type="similarity">
    <text evidence="2 6">Belongs to the ABC-3 integral membrane protein family.</text>
</comment>